<dbReference type="VEuPathDB" id="CryptoDB:cubi_03408"/>
<proteinExistence type="predicted"/>
<feature type="signal peptide" evidence="3">
    <location>
        <begin position="1"/>
        <end position="21"/>
    </location>
</feature>
<keyword evidence="5" id="KW-1185">Reference proteome</keyword>
<evidence type="ECO:0000313" key="5">
    <source>
        <dbReference type="Proteomes" id="UP000186176"/>
    </source>
</evidence>
<evidence type="ECO:0000256" key="2">
    <source>
        <dbReference type="SAM" id="MobiDB-lite"/>
    </source>
</evidence>
<accession>A0A1J4MH67</accession>
<dbReference type="OrthoDB" id="343325at2759"/>
<feature type="compositionally biased region" description="Polar residues" evidence="2">
    <location>
        <begin position="357"/>
        <end position="367"/>
    </location>
</feature>
<sequence>MNFRLISVIVALLAIVQLGVSTSVREVLEGFTKYFYNLSYDRKQSIVSEAVQELQNVFPQGIDTISLPESVDLETCKATLQKAIKQNHEWYLLAMGQFTQLKFYNSFLNEKVSEDLQEAISKASLGNNGQGSSDSIVVNGVLYNSQQLSQVLTDAQALREENVQLRNALSSVRDDLEKSATTIEELKLEAQSSLQEAVRAKTDISKFEKKLSICRRNEYNLKKIVYESKRGKLSKFKSAISRPFRSYRLKKALGKEGYKAHKQKKQADSKKRKEMVKKIKKEMKQSKSEKKKKLLNKSIKPGEDTPIPSSIESSLKSENIGKSEASNSYSMENSENSNSHGGPFSDSEGSKHEKSDSSLGSIFEGSS</sequence>
<gene>
    <name evidence="4" type="ORF">cubi_03408</name>
</gene>
<dbReference type="GeneID" id="39980200"/>
<comment type="caution">
    <text evidence="4">The sequence shown here is derived from an EMBL/GenBank/DDBJ whole genome shotgun (WGS) entry which is preliminary data.</text>
</comment>
<dbReference type="EMBL" id="LRBP01000014">
    <property type="protein sequence ID" value="OII73610.1"/>
    <property type="molecule type" value="Genomic_DNA"/>
</dbReference>
<protein>
    <submittedName>
        <fullName evidence="4">Uncharacterized protein</fullName>
    </submittedName>
</protein>
<reference evidence="4 5" key="1">
    <citation type="submission" date="2016-10" db="EMBL/GenBank/DDBJ databases">
        <title>Reductive evolution of mitochondrial metabolism and differential evolution of invasion-related proteins in Cryptosporidium.</title>
        <authorList>
            <person name="Liu S."/>
            <person name="Roellig D.M."/>
            <person name="Guo Y."/>
            <person name="Li N."/>
            <person name="Frace M.A."/>
            <person name="Tang K."/>
            <person name="Zhang L."/>
            <person name="Feng Y."/>
            <person name="Xiao L."/>
        </authorList>
    </citation>
    <scope>NUCLEOTIDE SEQUENCE [LARGE SCALE GENOMIC DNA]</scope>
    <source>
        <strain evidence="4">39726</strain>
    </source>
</reference>
<keyword evidence="1" id="KW-0175">Coiled coil</keyword>
<keyword evidence="3" id="KW-0732">Signal</keyword>
<dbReference type="RefSeq" id="XP_028874865.1">
    <property type="nucleotide sequence ID" value="XM_029020421.1"/>
</dbReference>
<feature type="compositionally biased region" description="Low complexity" evidence="2">
    <location>
        <begin position="323"/>
        <end position="339"/>
    </location>
</feature>
<evidence type="ECO:0000256" key="3">
    <source>
        <dbReference type="SAM" id="SignalP"/>
    </source>
</evidence>
<evidence type="ECO:0000256" key="1">
    <source>
        <dbReference type="SAM" id="Coils"/>
    </source>
</evidence>
<feature type="coiled-coil region" evidence="1">
    <location>
        <begin position="148"/>
        <end position="203"/>
    </location>
</feature>
<evidence type="ECO:0000313" key="4">
    <source>
        <dbReference type="EMBL" id="OII73610.1"/>
    </source>
</evidence>
<dbReference type="Proteomes" id="UP000186176">
    <property type="component" value="Unassembled WGS sequence"/>
</dbReference>
<feature type="region of interest" description="Disordered" evidence="2">
    <location>
        <begin position="255"/>
        <end position="367"/>
    </location>
</feature>
<name>A0A1J4MH67_9CRYT</name>
<feature type="compositionally biased region" description="Basic residues" evidence="2">
    <location>
        <begin position="272"/>
        <end position="281"/>
    </location>
</feature>
<dbReference type="AlphaFoldDB" id="A0A1J4MH67"/>
<feature type="chain" id="PRO_5012814326" evidence="3">
    <location>
        <begin position="22"/>
        <end position="367"/>
    </location>
</feature>
<feature type="compositionally biased region" description="Basic and acidic residues" evidence="2">
    <location>
        <begin position="255"/>
        <end position="271"/>
    </location>
</feature>
<feature type="compositionally biased region" description="Polar residues" evidence="2">
    <location>
        <begin position="307"/>
        <end position="317"/>
    </location>
</feature>
<organism evidence="4 5">
    <name type="scientific">Cryptosporidium ubiquitum</name>
    <dbReference type="NCBI Taxonomy" id="857276"/>
    <lineage>
        <taxon>Eukaryota</taxon>
        <taxon>Sar</taxon>
        <taxon>Alveolata</taxon>
        <taxon>Apicomplexa</taxon>
        <taxon>Conoidasida</taxon>
        <taxon>Coccidia</taxon>
        <taxon>Eucoccidiorida</taxon>
        <taxon>Eimeriorina</taxon>
        <taxon>Cryptosporidiidae</taxon>
        <taxon>Cryptosporidium</taxon>
    </lineage>
</organism>